<feature type="signal peptide" evidence="1">
    <location>
        <begin position="1"/>
        <end position="28"/>
    </location>
</feature>
<protein>
    <recommendedName>
        <fullName evidence="4">Secreted protein</fullName>
    </recommendedName>
</protein>
<gene>
    <name evidence="2" type="ORF">ATI53_101466</name>
</gene>
<dbReference type="PANTHER" id="PTHR34387:SF1">
    <property type="entry name" value="PERIPLASMIC IMMUNOGENIC PROTEIN"/>
    <property type="match status" value="1"/>
</dbReference>
<dbReference type="Gene3D" id="3.30.70.2970">
    <property type="entry name" value="Protein of unknown function (DUF541), domain 2"/>
    <property type="match status" value="1"/>
</dbReference>
<organism evidence="2 3">
    <name type="scientific">Salipiger aestuarii</name>
    <dbReference type="NCBI Taxonomy" id="568098"/>
    <lineage>
        <taxon>Bacteria</taxon>
        <taxon>Pseudomonadati</taxon>
        <taxon>Pseudomonadota</taxon>
        <taxon>Alphaproteobacteria</taxon>
        <taxon>Rhodobacterales</taxon>
        <taxon>Roseobacteraceae</taxon>
        <taxon>Salipiger</taxon>
    </lineage>
</organism>
<evidence type="ECO:0000256" key="1">
    <source>
        <dbReference type="SAM" id="SignalP"/>
    </source>
</evidence>
<dbReference type="GO" id="GO:0006974">
    <property type="term" value="P:DNA damage response"/>
    <property type="evidence" value="ECO:0007669"/>
    <property type="project" value="TreeGrafter"/>
</dbReference>
<dbReference type="RefSeq" id="WP_223866048.1">
    <property type="nucleotide sequence ID" value="NZ_LIGK01000073.1"/>
</dbReference>
<reference evidence="2 3" key="1">
    <citation type="submission" date="2018-06" db="EMBL/GenBank/DDBJ databases">
        <title>Genomic Encyclopedia of Archaeal and Bacterial Type Strains, Phase II (KMG-II): from individual species to whole genera.</title>
        <authorList>
            <person name="Goeker M."/>
        </authorList>
    </citation>
    <scope>NUCLEOTIDE SEQUENCE [LARGE SCALE GENOMIC DNA]</scope>
    <source>
        <strain evidence="2 3">DSM 22011</strain>
    </source>
</reference>
<dbReference type="EMBL" id="QLMG01000014">
    <property type="protein sequence ID" value="RAK18168.1"/>
    <property type="molecule type" value="Genomic_DNA"/>
</dbReference>
<dbReference type="AlphaFoldDB" id="A0A327YAI5"/>
<dbReference type="InterPro" id="IPR052022">
    <property type="entry name" value="26kDa_periplasmic_antigen"/>
</dbReference>
<dbReference type="Proteomes" id="UP000249165">
    <property type="component" value="Unassembled WGS sequence"/>
</dbReference>
<dbReference type="Pfam" id="PF04402">
    <property type="entry name" value="SIMPL"/>
    <property type="match status" value="1"/>
</dbReference>
<proteinExistence type="predicted"/>
<evidence type="ECO:0000313" key="3">
    <source>
        <dbReference type="Proteomes" id="UP000249165"/>
    </source>
</evidence>
<sequence length="236" mass="24402">MIRPPFMSMSLSLGLAAMLALAPLAAIAQEPRLTVTGEGSASAVPDMATVSLGVTAQDPEAGAAMDRASRVAAEILSRLDGLNIAPRDRQTSDIGLQPVWSRHDSDDRHITGYEASNSLTVRVRDLDSLGDVLAAVTEGGANRLAGLSFGLQEPGPVMDDARRDAVSDALARANVLAEAAGITLGPILSITEGGGGDMPMPRMEMARMASAPVAAGEQTISAQVTVVFRLGDETPD</sequence>
<evidence type="ECO:0000313" key="2">
    <source>
        <dbReference type="EMBL" id="RAK18168.1"/>
    </source>
</evidence>
<accession>A0A327YAI5</accession>
<feature type="chain" id="PRO_5016249058" description="Secreted protein" evidence="1">
    <location>
        <begin position="29"/>
        <end position="236"/>
    </location>
</feature>
<keyword evidence="3" id="KW-1185">Reference proteome</keyword>
<dbReference type="Gene3D" id="3.30.110.170">
    <property type="entry name" value="Protein of unknown function (DUF541), domain 1"/>
    <property type="match status" value="1"/>
</dbReference>
<keyword evidence="1" id="KW-0732">Signal</keyword>
<comment type="caution">
    <text evidence="2">The sequence shown here is derived from an EMBL/GenBank/DDBJ whole genome shotgun (WGS) entry which is preliminary data.</text>
</comment>
<name>A0A327YAI5_9RHOB</name>
<dbReference type="PANTHER" id="PTHR34387">
    <property type="entry name" value="SLR1258 PROTEIN"/>
    <property type="match status" value="1"/>
</dbReference>
<dbReference type="InterPro" id="IPR007497">
    <property type="entry name" value="SIMPL/DUF541"/>
</dbReference>
<evidence type="ECO:0008006" key="4">
    <source>
        <dbReference type="Google" id="ProtNLM"/>
    </source>
</evidence>